<keyword evidence="1" id="KW-1133">Transmembrane helix</keyword>
<gene>
    <name evidence="2" type="ORF">BDV38DRAFT_244063</name>
</gene>
<proteinExistence type="predicted"/>
<dbReference type="RefSeq" id="XP_031914598.1">
    <property type="nucleotide sequence ID" value="XM_032054267.1"/>
</dbReference>
<sequence>MVYGNACQEELLHWPAIMMLASVIGIILGSWRWSQPYIGGIQDSDNQSTILL</sequence>
<dbReference type="AlphaFoldDB" id="A0A5N6SV66"/>
<dbReference type="Proteomes" id="UP000325672">
    <property type="component" value="Unassembled WGS sequence"/>
</dbReference>
<evidence type="ECO:0000313" key="2">
    <source>
        <dbReference type="EMBL" id="KAE8138535.1"/>
    </source>
</evidence>
<feature type="transmembrane region" description="Helical" evidence="1">
    <location>
        <begin position="12"/>
        <end position="31"/>
    </location>
</feature>
<protein>
    <submittedName>
        <fullName evidence="2">Uncharacterized protein</fullName>
    </submittedName>
</protein>
<keyword evidence="1" id="KW-0472">Membrane</keyword>
<reference evidence="2 3" key="1">
    <citation type="submission" date="2019-04" db="EMBL/GenBank/DDBJ databases">
        <title>Friends and foes A comparative genomics study of 23 Aspergillus species from section Flavi.</title>
        <authorList>
            <consortium name="DOE Joint Genome Institute"/>
            <person name="Kjaerbolling I."/>
            <person name="Vesth T."/>
            <person name="Frisvad J.C."/>
            <person name="Nybo J.L."/>
            <person name="Theobald S."/>
            <person name="Kildgaard S."/>
            <person name="Isbrandt T."/>
            <person name="Kuo A."/>
            <person name="Sato A."/>
            <person name="Lyhne E.K."/>
            <person name="Kogle M.E."/>
            <person name="Wiebenga A."/>
            <person name="Kun R.S."/>
            <person name="Lubbers R.J."/>
            <person name="Makela M.R."/>
            <person name="Barry K."/>
            <person name="Chovatia M."/>
            <person name="Clum A."/>
            <person name="Daum C."/>
            <person name="Haridas S."/>
            <person name="He G."/>
            <person name="LaButti K."/>
            <person name="Lipzen A."/>
            <person name="Mondo S."/>
            <person name="Riley R."/>
            <person name="Salamov A."/>
            <person name="Simmons B.A."/>
            <person name="Magnuson J.K."/>
            <person name="Henrissat B."/>
            <person name="Mortensen U.H."/>
            <person name="Larsen T.O."/>
            <person name="Devries R.P."/>
            <person name="Grigoriev I.V."/>
            <person name="Machida M."/>
            <person name="Baker S.E."/>
            <person name="Andersen M.R."/>
        </authorList>
    </citation>
    <scope>NUCLEOTIDE SEQUENCE [LARGE SCALE GENOMIC DNA]</scope>
    <source>
        <strain evidence="2 3">CBS 117625</strain>
    </source>
</reference>
<keyword evidence="3" id="KW-1185">Reference proteome</keyword>
<keyword evidence="1" id="KW-0812">Transmembrane</keyword>
<evidence type="ECO:0000256" key="1">
    <source>
        <dbReference type="SAM" id="Phobius"/>
    </source>
</evidence>
<evidence type="ECO:0000313" key="3">
    <source>
        <dbReference type="Proteomes" id="UP000325672"/>
    </source>
</evidence>
<organism evidence="2 3">
    <name type="scientific">Aspergillus pseudotamarii</name>
    <dbReference type="NCBI Taxonomy" id="132259"/>
    <lineage>
        <taxon>Eukaryota</taxon>
        <taxon>Fungi</taxon>
        <taxon>Dikarya</taxon>
        <taxon>Ascomycota</taxon>
        <taxon>Pezizomycotina</taxon>
        <taxon>Eurotiomycetes</taxon>
        <taxon>Eurotiomycetidae</taxon>
        <taxon>Eurotiales</taxon>
        <taxon>Aspergillaceae</taxon>
        <taxon>Aspergillus</taxon>
        <taxon>Aspergillus subgen. Circumdati</taxon>
    </lineage>
</organism>
<dbReference type="GeneID" id="43638477"/>
<accession>A0A5N6SV66</accession>
<name>A0A5N6SV66_ASPPS</name>
<dbReference type="OrthoDB" id="5587917at2759"/>
<dbReference type="EMBL" id="ML743570">
    <property type="protein sequence ID" value="KAE8138535.1"/>
    <property type="molecule type" value="Genomic_DNA"/>
</dbReference>